<dbReference type="AlphaFoldDB" id="A0AAV7QHM7"/>
<dbReference type="EMBL" id="JANPWB010000010">
    <property type="protein sequence ID" value="KAJ1140097.1"/>
    <property type="molecule type" value="Genomic_DNA"/>
</dbReference>
<reference evidence="2" key="1">
    <citation type="journal article" date="2022" name="bioRxiv">
        <title>Sequencing and chromosome-scale assembly of the giantPleurodeles waltlgenome.</title>
        <authorList>
            <person name="Brown T."/>
            <person name="Elewa A."/>
            <person name="Iarovenko S."/>
            <person name="Subramanian E."/>
            <person name="Araus A.J."/>
            <person name="Petzold A."/>
            <person name="Susuki M."/>
            <person name="Suzuki K.-i.T."/>
            <person name="Hayashi T."/>
            <person name="Toyoda A."/>
            <person name="Oliveira C."/>
            <person name="Osipova E."/>
            <person name="Leigh N.D."/>
            <person name="Simon A."/>
            <person name="Yun M.H."/>
        </authorList>
    </citation>
    <scope>NUCLEOTIDE SEQUENCE</scope>
    <source>
        <strain evidence="2">20211129_DDA</strain>
        <tissue evidence="2">Liver</tissue>
    </source>
</reference>
<feature type="region of interest" description="Disordered" evidence="1">
    <location>
        <begin position="1"/>
        <end position="48"/>
    </location>
</feature>
<organism evidence="2 3">
    <name type="scientific">Pleurodeles waltl</name>
    <name type="common">Iberian ribbed newt</name>
    <dbReference type="NCBI Taxonomy" id="8319"/>
    <lineage>
        <taxon>Eukaryota</taxon>
        <taxon>Metazoa</taxon>
        <taxon>Chordata</taxon>
        <taxon>Craniata</taxon>
        <taxon>Vertebrata</taxon>
        <taxon>Euteleostomi</taxon>
        <taxon>Amphibia</taxon>
        <taxon>Batrachia</taxon>
        <taxon>Caudata</taxon>
        <taxon>Salamandroidea</taxon>
        <taxon>Salamandridae</taxon>
        <taxon>Pleurodelinae</taxon>
        <taxon>Pleurodeles</taxon>
    </lineage>
</organism>
<evidence type="ECO:0000313" key="2">
    <source>
        <dbReference type="EMBL" id="KAJ1140097.1"/>
    </source>
</evidence>
<dbReference type="Proteomes" id="UP001066276">
    <property type="component" value="Chromosome 6"/>
</dbReference>
<evidence type="ECO:0000256" key="1">
    <source>
        <dbReference type="SAM" id="MobiDB-lite"/>
    </source>
</evidence>
<gene>
    <name evidence="2" type="ORF">NDU88_006457</name>
</gene>
<proteinExistence type="predicted"/>
<evidence type="ECO:0000313" key="3">
    <source>
        <dbReference type="Proteomes" id="UP001066276"/>
    </source>
</evidence>
<sequence>MVGPGPQNMKDRPAASGEMRIPGWPRLGHANRGAEYQRTANGPGVRHSDAALCGISLRVDELPSRARLPKRDGSGLRYPVRWPTVGVVDSGRLA</sequence>
<keyword evidence="3" id="KW-1185">Reference proteome</keyword>
<name>A0AAV7QHM7_PLEWA</name>
<accession>A0AAV7QHM7</accession>
<protein>
    <submittedName>
        <fullName evidence="2">Uncharacterized protein</fullName>
    </submittedName>
</protein>
<comment type="caution">
    <text evidence="2">The sequence shown here is derived from an EMBL/GenBank/DDBJ whole genome shotgun (WGS) entry which is preliminary data.</text>
</comment>